<evidence type="ECO:0000313" key="6">
    <source>
        <dbReference type="Proteomes" id="UP000694680"/>
    </source>
</evidence>
<dbReference type="Pfam" id="PF10294">
    <property type="entry name" value="Methyltransf_16"/>
    <property type="match status" value="1"/>
</dbReference>
<reference evidence="5" key="2">
    <citation type="submission" date="2025-08" db="UniProtKB">
        <authorList>
            <consortium name="Ensembl"/>
        </authorList>
    </citation>
    <scope>IDENTIFICATION</scope>
</reference>
<accession>A0A8C5EI16</accession>
<dbReference type="GO" id="GO:0005634">
    <property type="term" value="C:nucleus"/>
    <property type="evidence" value="ECO:0007669"/>
    <property type="project" value="TreeGrafter"/>
</dbReference>
<sequence>MSGEAAPHGAVMDVMDSRQNRTLTFTDKDGSERLSVVVPQQGAEPDLGTFLWPSSVVLCQYVWTQRKKIRGLSVLELGAGVALPGVVAALCGAHVTLSDDCDRPLCLQSCRRSCEANLLQGVKVLGLRWGAVTPDLCSLPHIDIIIGSDVFYQPEDFEPLLLTVSFLLNKNPEAQFWTSYQLRSPDWSMVELLVRWKLSCHYVPLCEFGSEGSDVAQSDLPGRHSVHMMVITKL</sequence>
<dbReference type="Proteomes" id="UP000694680">
    <property type="component" value="Chromosome 8"/>
</dbReference>
<dbReference type="RefSeq" id="XP_028312109.1">
    <property type="nucleotide sequence ID" value="XM_028456308.1"/>
</dbReference>
<dbReference type="OrthoDB" id="407325at2759"/>
<dbReference type="Ensembl" id="ENSGWIT00000023124.1">
    <property type="protein sequence ID" value="ENSGWIP00000021074.1"/>
    <property type="gene ID" value="ENSGWIG00000011392.1"/>
</dbReference>
<evidence type="ECO:0000256" key="4">
    <source>
        <dbReference type="ARBA" id="ARBA00043988"/>
    </source>
</evidence>
<dbReference type="Gene3D" id="3.40.50.150">
    <property type="entry name" value="Vaccinia Virus protein VP39"/>
    <property type="match status" value="1"/>
</dbReference>
<evidence type="ECO:0000313" key="5">
    <source>
        <dbReference type="Ensembl" id="ENSGWIP00000021074.1"/>
    </source>
</evidence>
<evidence type="ECO:0000256" key="2">
    <source>
        <dbReference type="ARBA" id="ARBA00022679"/>
    </source>
</evidence>
<keyword evidence="3" id="KW-0949">S-adenosyl-L-methionine</keyword>
<keyword evidence="1" id="KW-0489">Methyltransferase</keyword>
<dbReference type="CTD" id="124512"/>
<evidence type="ECO:0000256" key="3">
    <source>
        <dbReference type="ARBA" id="ARBA00022691"/>
    </source>
</evidence>
<dbReference type="GO" id="GO:0005737">
    <property type="term" value="C:cytoplasm"/>
    <property type="evidence" value="ECO:0007669"/>
    <property type="project" value="TreeGrafter"/>
</dbReference>
<gene>
    <name evidence="5" type="primary">mettl23</name>
</gene>
<comment type="similarity">
    <text evidence="4">Belongs to the methyltransferase superfamily. METTL23 family.</text>
</comment>
<keyword evidence="2" id="KW-0808">Transferase</keyword>
<dbReference type="PANTHER" id="PTHR14614:SF164">
    <property type="entry name" value="HISTONE-ARGININE METHYLTRANSFERASE METTL23"/>
    <property type="match status" value="1"/>
</dbReference>
<dbReference type="AlphaFoldDB" id="A0A8C5EI16"/>
<protein>
    <recommendedName>
        <fullName evidence="7">Methyltransferase-like protein 23</fullName>
    </recommendedName>
</protein>
<keyword evidence="6" id="KW-1185">Reference proteome</keyword>
<dbReference type="SUPFAM" id="SSF53335">
    <property type="entry name" value="S-adenosyl-L-methionine-dependent methyltransferases"/>
    <property type="match status" value="1"/>
</dbReference>
<dbReference type="InterPro" id="IPR029063">
    <property type="entry name" value="SAM-dependent_MTases_sf"/>
</dbReference>
<dbReference type="InterPro" id="IPR019410">
    <property type="entry name" value="Methyltransf_16"/>
</dbReference>
<proteinExistence type="inferred from homology"/>
<dbReference type="GO" id="GO:0008168">
    <property type="term" value="F:methyltransferase activity"/>
    <property type="evidence" value="ECO:0007669"/>
    <property type="project" value="UniProtKB-KW"/>
</dbReference>
<reference evidence="5" key="3">
    <citation type="submission" date="2025-09" db="UniProtKB">
        <authorList>
            <consortium name="Ensembl"/>
        </authorList>
    </citation>
    <scope>IDENTIFICATION</scope>
</reference>
<dbReference type="GeneID" id="114469060"/>
<evidence type="ECO:0000256" key="1">
    <source>
        <dbReference type="ARBA" id="ARBA00022603"/>
    </source>
</evidence>
<dbReference type="PANTHER" id="PTHR14614">
    <property type="entry name" value="HEPATOCELLULAR CARCINOMA-ASSOCIATED ANTIGEN"/>
    <property type="match status" value="1"/>
</dbReference>
<reference evidence="5" key="1">
    <citation type="submission" date="2020-06" db="EMBL/GenBank/DDBJ databases">
        <authorList>
            <consortium name="Wellcome Sanger Institute Data Sharing"/>
        </authorList>
    </citation>
    <scope>NUCLEOTIDE SEQUENCE [LARGE SCALE GENOMIC DNA]</scope>
</reference>
<dbReference type="GO" id="GO:0032259">
    <property type="term" value="P:methylation"/>
    <property type="evidence" value="ECO:0007669"/>
    <property type="project" value="UniProtKB-KW"/>
</dbReference>
<evidence type="ECO:0008006" key="7">
    <source>
        <dbReference type="Google" id="ProtNLM"/>
    </source>
</evidence>
<name>A0A8C5EI16_GOUWI</name>
<organism evidence="5 6">
    <name type="scientific">Gouania willdenowi</name>
    <name type="common">Blunt-snouted clingfish</name>
    <name type="synonym">Lepadogaster willdenowi</name>
    <dbReference type="NCBI Taxonomy" id="441366"/>
    <lineage>
        <taxon>Eukaryota</taxon>
        <taxon>Metazoa</taxon>
        <taxon>Chordata</taxon>
        <taxon>Craniata</taxon>
        <taxon>Vertebrata</taxon>
        <taxon>Euteleostomi</taxon>
        <taxon>Actinopterygii</taxon>
        <taxon>Neopterygii</taxon>
        <taxon>Teleostei</taxon>
        <taxon>Neoteleostei</taxon>
        <taxon>Acanthomorphata</taxon>
        <taxon>Ovalentaria</taxon>
        <taxon>Blenniimorphae</taxon>
        <taxon>Blenniiformes</taxon>
        <taxon>Gobiesocoidei</taxon>
        <taxon>Gobiesocidae</taxon>
        <taxon>Gobiesocinae</taxon>
        <taxon>Gouania</taxon>
    </lineage>
</organism>